<evidence type="ECO:0000259" key="2">
    <source>
        <dbReference type="PROSITE" id="PS50972"/>
    </source>
</evidence>
<name>A0AA96VA63_9EURY</name>
<feature type="region of interest" description="Disordered" evidence="1">
    <location>
        <begin position="429"/>
        <end position="452"/>
    </location>
</feature>
<dbReference type="RefSeq" id="WP_316560110.1">
    <property type="nucleotide sequence ID" value="NZ_CP131062.1"/>
</dbReference>
<dbReference type="Proteomes" id="UP001302662">
    <property type="component" value="Chromosome"/>
</dbReference>
<dbReference type="GeneID" id="85197222"/>
<feature type="compositionally biased region" description="Polar residues" evidence="1">
    <location>
        <begin position="433"/>
        <end position="452"/>
    </location>
</feature>
<dbReference type="GO" id="GO:0042558">
    <property type="term" value="P:pteridine-containing compound metabolic process"/>
    <property type="evidence" value="ECO:0007669"/>
    <property type="project" value="InterPro"/>
</dbReference>
<evidence type="ECO:0000313" key="3">
    <source>
        <dbReference type="EMBL" id="WNY28570.1"/>
    </source>
</evidence>
<dbReference type="EMBL" id="CP131062">
    <property type="protein sequence ID" value="WNY28570.1"/>
    <property type="molecule type" value="Genomic_DNA"/>
</dbReference>
<dbReference type="Pfam" id="PF14251">
    <property type="entry name" value="PterinBD-DUF4346"/>
    <property type="match status" value="1"/>
</dbReference>
<dbReference type="KEGG" id="mees:MmiEs2_07640"/>
<sequence>MKILVVTGLLASDAVLKAVGDLADVLVLPTPVAALITPQKLLTGWRNSDFFKNQYDAVLVSGFSKFNFSKAEAEIKCPIYLGPKHAVDLKQVLKSFDFQTFSKTVPACELIQNQKKAQSLELLKEYAQNEAGTFQIGNVPVGGNARMKILAEIVSAESLSFNEIRSQINYLISEGADMIDLGFSPDADEQTVSSIVSDVKSYCPIPVSIDSGSFSQIRAGIESGVDLVLSVDSQILAEFELSSDVFPDSVLNRISFVVIPDLFSNSNESHLESLEKNLSAARQFGSKNLIADPILSPPGRDLFLSLKDYYDFHQRQPDVPILFGAGNVTELFDADSVGMNALLAEIADECGASILFTPNAGDKGKGSVSELKTASEMMLLAKIRNSSPKDLGIDLLILKEKRKRPDFNLNLISKSGAFEMLHLPDDEIENKQPETNQNDSSFETAESDSVSGSAHESEFVRPLLLSGALNPNFTAGTKWGWKSDPSGNFLIGVLPVFDLIPYLIQSSGLNENSAEIQKLKSVQTPGKRVIAAVHQKMILVGIDSAFMMESVLNEGLISELSHAGYLGRELQKAEIAVFLGRSYSQDDKF</sequence>
<dbReference type="InterPro" id="IPR025595">
    <property type="entry name" value="PterinBD-DUF4346"/>
</dbReference>
<dbReference type="SUPFAM" id="SSF51717">
    <property type="entry name" value="Dihydropteroate synthetase-like"/>
    <property type="match status" value="1"/>
</dbReference>
<accession>A0AA96VA63</accession>
<proteinExistence type="predicted"/>
<dbReference type="Gene3D" id="3.20.20.20">
    <property type="entry name" value="Dihydropteroate synthase-like"/>
    <property type="match status" value="1"/>
</dbReference>
<feature type="domain" description="Pterin-binding" evidence="2">
    <location>
        <begin position="133"/>
        <end position="379"/>
    </location>
</feature>
<keyword evidence="4" id="KW-1185">Reference proteome</keyword>
<dbReference type="PROSITE" id="PS50972">
    <property type="entry name" value="PTERIN_BINDING"/>
    <property type="match status" value="1"/>
</dbReference>
<gene>
    <name evidence="3" type="ORF">MmiEs2_07640</name>
</gene>
<protein>
    <recommendedName>
        <fullName evidence="2">Pterin-binding domain-containing protein</fullName>
    </recommendedName>
</protein>
<reference evidence="3 4" key="1">
    <citation type="submission" date="2023-07" db="EMBL/GenBank/DDBJ databases">
        <title>Closed genome sequence of Methanimicrococcus sp. Es2.</title>
        <authorList>
            <person name="Protasov E."/>
            <person name="Platt K."/>
            <person name="Reeh H."/>
            <person name="Poehlein A."/>
            <person name="Daniel R."/>
            <person name="Brune A."/>
        </authorList>
    </citation>
    <scope>NUCLEOTIDE SEQUENCE [LARGE SCALE GENOMIC DNA]</scope>
    <source>
        <strain evidence="3 4">Es2</strain>
    </source>
</reference>
<evidence type="ECO:0000313" key="4">
    <source>
        <dbReference type="Proteomes" id="UP001302662"/>
    </source>
</evidence>
<organism evidence="3 4">
    <name type="scientific">Methanimicrococcus stummii</name>
    <dbReference type="NCBI Taxonomy" id="3028294"/>
    <lineage>
        <taxon>Archaea</taxon>
        <taxon>Methanobacteriati</taxon>
        <taxon>Methanobacteriota</taxon>
        <taxon>Stenosarchaea group</taxon>
        <taxon>Methanomicrobia</taxon>
        <taxon>Methanosarcinales</taxon>
        <taxon>Methanosarcinaceae</taxon>
        <taxon>Methanimicrococcus</taxon>
    </lineage>
</organism>
<evidence type="ECO:0000256" key="1">
    <source>
        <dbReference type="SAM" id="MobiDB-lite"/>
    </source>
</evidence>
<dbReference type="InterPro" id="IPR000489">
    <property type="entry name" value="Pterin-binding_dom"/>
</dbReference>
<dbReference type="AlphaFoldDB" id="A0AA96VA63"/>
<dbReference type="InterPro" id="IPR011005">
    <property type="entry name" value="Dihydropteroate_synth-like_sf"/>
</dbReference>